<dbReference type="RefSeq" id="WP_330197654.1">
    <property type="nucleotide sequence ID" value="NZ_JAZDRP010000001.1"/>
</dbReference>
<organism evidence="2 3">
    <name type="scientific">Hyphobacterium lacteum</name>
    <dbReference type="NCBI Taxonomy" id="3116575"/>
    <lineage>
        <taxon>Bacteria</taxon>
        <taxon>Pseudomonadati</taxon>
        <taxon>Pseudomonadota</taxon>
        <taxon>Alphaproteobacteria</taxon>
        <taxon>Maricaulales</taxon>
        <taxon>Maricaulaceae</taxon>
        <taxon>Hyphobacterium</taxon>
    </lineage>
</organism>
<feature type="chain" id="PRO_5046119727" evidence="1">
    <location>
        <begin position="19"/>
        <end position="221"/>
    </location>
</feature>
<evidence type="ECO:0000256" key="1">
    <source>
        <dbReference type="SAM" id="SignalP"/>
    </source>
</evidence>
<dbReference type="Pfam" id="PF19630">
    <property type="entry name" value="DUF6134"/>
    <property type="match status" value="1"/>
</dbReference>
<comment type="caution">
    <text evidence="2">The sequence shown here is derived from an EMBL/GenBank/DDBJ whole genome shotgun (WGS) entry which is preliminary data.</text>
</comment>
<feature type="signal peptide" evidence="1">
    <location>
        <begin position="1"/>
        <end position="18"/>
    </location>
</feature>
<dbReference type="InterPro" id="IPR045767">
    <property type="entry name" value="DUF6134"/>
</dbReference>
<evidence type="ECO:0000313" key="3">
    <source>
        <dbReference type="Proteomes" id="UP001354971"/>
    </source>
</evidence>
<gene>
    <name evidence="2" type="ORF">V0U79_01315</name>
</gene>
<keyword evidence="3" id="KW-1185">Reference proteome</keyword>
<accession>A0ABU7LM33</accession>
<evidence type="ECO:0000313" key="2">
    <source>
        <dbReference type="EMBL" id="MEE2524990.1"/>
    </source>
</evidence>
<name>A0ABU7LM33_9PROT</name>
<dbReference type="EMBL" id="JAZDRP010000001">
    <property type="protein sequence ID" value="MEE2524990.1"/>
    <property type="molecule type" value="Genomic_DNA"/>
</dbReference>
<dbReference type="Proteomes" id="UP001354971">
    <property type="component" value="Unassembled WGS sequence"/>
</dbReference>
<protein>
    <submittedName>
        <fullName evidence="2">DUF6134 family protein</fullName>
    </submittedName>
</protein>
<proteinExistence type="predicted"/>
<sequence length="221" mass="24572">MKHVLTSLFLALSMPALGAAADIAAIPESGAIEFEVYRGNSSFGTHILRFQQDGDILRVVSDVDLRVRIGPLTVFRYEHDSVETYLNGELTRLEAETLKDGERLIVDLQRDGDVFTGRGTDGEGNSLSLVHPISLVPSSHWQGYSPDQQIILNTETGEEMPVTVLDMGRQTLEIGGQEIEAQHVRVEGSLTLDLWYGPDGEWLRCQFSARGQDITYVRRNL</sequence>
<reference evidence="2 3" key="1">
    <citation type="submission" date="2024-01" db="EMBL/GenBank/DDBJ databases">
        <title>Hyphobacterium bacterium isolated from marine sediment.</title>
        <authorList>
            <person name="Zhao S."/>
        </authorList>
    </citation>
    <scope>NUCLEOTIDE SEQUENCE [LARGE SCALE GENOMIC DNA]</scope>
    <source>
        <strain evidence="3">HN65</strain>
    </source>
</reference>
<keyword evidence="1" id="KW-0732">Signal</keyword>